<dbReference type="SUPFAM" id="SSF52218">
    <property type="entry name" value="Flavoproteins"/>
    <property type="match status" value="1"/>
</dbReference>
<evidence type="ECO:0000256" key="1">
    <source>
        <dbReference type="ARBA" id="ARBA00006252"/>
    </source>
</evidence>
<dbReference type="Gene3D" id="3.40.50.360">
    <property type="match status" value="1"/>
</dbReference>
<reference evidence="5 6" key="1">
    <citation type="submission" date="2020-10" db="EMBL/GenBank/DDBJ databases">
        <title>Sequencing the genomes of 1000 actinobacteria strains.</title>
        <authorList>
            <person name="Klenk H.-P."/>
        </authorList>
    </citation>
    <scope>NUCLEOTIDE SEQUENCE [LARGE SCALE GENOMIC DNA]</scope>
    <source>
        <strain evidence="5 6">DSM 46744</strain>
    </source>
</reference>
<sequence length="263" mass="28541">MNVLWVFAHPEPRSLNGVLRDHGVAELRALGHRVRESDLYAMGWNPVVGPADFGHDPRDRLMVGDASERAHAGGTLSPDIRAEQDKLAWADALVLQFPLWWHGMPAILKGWFDRVFVQGFAFGLPGARRYGDGGLAGRRALVVTTAGARPTGFGPRGIHGDAEELLFPLLHGTLFYSGMTVLPPLVIGGADRARTADAAITLLDERLRDLPSAEPVPYRPEHGGDYDGDLVLRPHLSRGRDGLGVHRTAPTPSEALPEPCAVR</sequence>
<feature type="region of interest" description="Disordered" evidence="3">
    <location>
        <begin position="239"/>
        <end position="263"/>
    </location>
</feature>
<evidence type="ECO:0000313" key="6">
    <source>
        <dbReference type="Proteomes" id="UP000627838"/>
    </source>
</evidence>
<dbReference type="Proteomes" id="UP000627838">
    <property type="component" value="Unassembled WGS sequence"/>
</dbReference>
<dbReference type="PANTHER" id="PTHR10204:SF34">
    <property type="entry name" value="NAD(P)H DEHYDROGENASE [QUINONE] 1 ISOFORM 1"/>
    <property type="match status" value="1"/>
</dbReference>
<protein>
    <submittedName>
        <fullName evidence="5">NAD(P)H dehydrogenase (Quinone)</fullName>
        <ecNumber evidence="5">1.6.5.2</ecNumber>
    </submittedName>
</protein>
<dbReference type="InterPro" id="IPR051545">
    <property type="entry name" value="NAD(P)H_dehydrogenase_qn"/>
</dbReference>
<evidence type="ECO:0000259" key="4">
    <source>
        <dbReference type="Pfam" id="PF02525"/>
    </source>
</evidence>
<organism evidence="5 6">
    <name type="scientific">Actinomadura algeriensis</name>
    <dbReference type="NCBI Taxonomy" id="1679523"/>
    <lineage>
        <taxon>Bacteria</taxon>
        <taxon>Bacillati</taxon>
        <taxon>Actinomycetota</taxon>
        <taxon>Actinomycetes</taxon>
        <taxon>Streptosporangiales</taxon>
        <taxon>Thermomonosporaceae</taxon>
        <taxon>Actinomadura</taxon>
    </lineage>
</organism>
<dbReference type="EMBL" id="JADBDZ010000001">
    <property type="protein sequence ID" value="MBE1533832.1"/>
    <property type="molecule type" value="Genomic_DNA"/>
</dbReference>
<accession>A0ABR9JTD9</accession>
<keyword evidence="6" id="KW-1185">Reference proteome</keyword>
<dbReference type="InterPro" id="IPR003680">
    <property type="entry name" value="Flavodoxin_fold"/>
</dbReference>
<gene>
    <name evidence="5" type="ORF">H4W34_003665</name>
</gene>
<feature type="domain" description="Flavodoxin-like fold" evidence="4">
    <location>
        <begin position="1"/>
        <end position="202"/>
    </location>
</feature>
<dbReference type="GO" id="GO:0003955">
    <property type="term" value="F:NAD(P)H dehydrogenase (quinone) activity"/>
    <property type="evidence" value="ECO:0007669"/>
    <property type="project" value="UniProtKB-EC"/>
</dbReference>
<dbReference type="PANTHER" id="PTHR10204">
    <property type="entry name" value="NAD P H OXIDOREDUCTASE-RELATED"/>
    <property type="match status" value="1"/>
</dbReference>
<dbReference type="InterPro" id="IPR029039">
    <property type="entry name" value="Flavoprotein-like_sf"/>
</dbReference>
<evidence type="ECO:0000256" key="2">
    <source>
        <dbReference type="ARBA" id="ARBA00023002"/>
    </source>
</evidence>
<keyword evidence="2 5" id="KW-0560">Oxidoreductase</keyword>
<dbReference type="Pfam" id="PF02525">
    <property type="entry name" value="Flavodoxin_2"/>
    <property type="match status" value="1"/>
</dbReference>
<dbReference type="EC" id="1.6.5.2" evidence="5"/>
<proteinExistence type="inferred from homology"/>
<comment type="similarity">
    <text evidence="1">Belongs to the NAD(P)H dehydrogenase (quinone) family.</text>
</comment>
<name>A0ABR9JTD9_9ACTN</name>
<comment type="caution">
    <text evidence="5">The sequence shown here is derived from an EMBL/GenBank/DDBJ whole genome shotgun (WGS) entry which is preliminary data.</text>
</comment>
<evidence type="ECO:0000256" key="3">
    <source>
        <dbReference type="SAM" id="MobiDB-lite"/>
    </source>
</evidence>
<evidence type="ECO:0000313" key="5">
    <source>
        <dbReference type="EMBL" id="MBE1533832.1"/>
    </source>
</evidence>
<dbReference type="RefSeq" id="WP_192760310.1">
    <property type="nucleotide sequence ID" value="NZ_JADBDZ010000001.1"/>
</dbReference>